<evidence type="ECO:0000313" key="1">
    <source>
        <dbReference type="EMBL" id="CAG7830571.1"/>
    </source>
</evidence>
<protein>
    <submittedName>
        <fullName evidence="1">Uncharacterized protein</fullName>
    </submittedName>
</protein>
<dbReference type="AlphaFoldDB" id="A0A8J2LY89"/>
<keyword evidence="2" id="KW-1185">Reference proteome</keyword>
<organism evidence="1 2">
    <name type="scientific">Allacma fusca</name>
    <dbReference type="NCBI Taxonomy" id="39272"/>
    <lineage>
        <taxon>Eukaryota</taxon>
        <taxon>Metazoa</taxon>
        <taxon>Ecdysozoa</taxon>
        <taxon>Arthropoda</taxon>
        <taxon>Hexapoda</taxon>
        <taxon>Collembola</taxon>
        <taxon>Symphypleona</taxon>
        <taxon>Sminthuridae</taxon>
        <taxon>Allacma</taxon>
    </lineage>
</organism>
<name>A0A8J2LY89_9HEXA</name>
<accession>A0A8J2LY89</accession>
<reference evidence="1" key="1">
    <citation type="submission" date="2021-06" db="EMBL/GenBank/DDBJ databases">
        <authorList>
            <person name="Hodson N. C."/>
            <person name="Mongue J. A."/>
            <person name="Jaron S. K."/>
        </authorList>
    </citation>
    <scope>NUCLEOTIDE SEQUENCE</scope>
</reference>
<dbReference type="EMBL" id="CAJVCH010556575">
    <property type="protein sequence ID" value="CAG7830571.1"/>
    <property type="molecule type" value="Genomic_DNA"/>
</dbReference>
<comment type="caution">
    <text evidence="1">The sequence shown here is derived from an EMBL/GenBank/DDBJ whole genome shotgun (WGS) entry which is preliminary data.</text>
</comment>
<sequence length="68" mass="7469">VWPSACHSSPSFHQLENSALAMFIDSESIEQQHVTTPHDVDAQNTPGVVFAFSSVLGDWLLLMIRATT</sequence>
<feature type="non-terminal residue" evidence="1">
    <location>
        <position position="1"/>
    </location>
</feature>
<evidence type="ECO:0000313" key="2">
    <source>
        <dbReference type="Proteomes" id="UP000708208"/>
    </source>
</evidence>
<dbReference type="Proteomes" id="UP000708208">
    <property type="component" value="Unassembled WGS sequence"/>
</dbReference>
<gene>
    <name evidence="1" type="ORF">AFUS01_LOCUS40368</name>
</gene>
<proteinExistence type="predicted"/>